<organism evidence="2 3">
    <name type="scientific">Colletotrichum higginsianum (strain IMI 349063)</name>
    <name type="common">Crucifer anthracnose fungus</name>
    <dbReference type="NCBI Taxonomy" id="759273"/>
    <lineage>
        <taxon>Eukaryota</taxon>
        <taxon>Fungi</taxon>
        <taxon>Dikarya</taxon>
        <taxon>Ascomycota</taxon>
        <taxon>Pezizomycotina</taxon>
        <taxon>Sordariomycetes</taxon>
        <taxon>Hypocreomycetidae</taxon>
        <taxon>Glomerellales</taxon>
        <taxon>Glomerellaceae</taxon>
        <taxon>Colletotrichum</taxon>
        <taxon>Colletotrichum destructivum species complex</taxon>
    </lineage>
</organism>
<gene>
    <name evidence="2" type="ORF">CH063_14873</name>
    <name evidence="1" type="ORF">CH063_16104</name>
</gene>
<evidence type="ECO:0000313" key="1">
    <source>
        <dbReference type="EMBL" id="CCF31763.1"/>
    </source>
</evidence>
<name>H1W0F3_COLHI</name>
<evidence type="ECO:0000313" key="3">
    <source>
        <dbReference type="Proteomes" id="UP000007174"/>
    </source>
</evidence>
<feature type="non-terminal residue" evidence="2">
    <location>
        <position position="68"/>
    </location>
</feature>
<dbReference type="HOGENOM" id="CLU_2800872_0_0_1"/>
<dbReference type="AlphaFoldDB" id="H1W0F3"/>
<dbReference type="EMBL" id="CACQ02000072">
    <property type="protein sequence ID" value="CCF31763.1"/>
    <property type="molecule type" value="Genomic_DNA"/>
</dbReference>
<sequence length="68" mass="7510">TVHLPTCCADGSHDNVCILPGIRATARLGSNCRMPQDMTYQALPRVDSSSCRVREWRRGPLKIGRLGD</sequence>
<proteinExistence type="predicted"/>
<accession>H1W0F3</accession>
<evidence type="ECO:0000313" key="2">
    <source>
        <dbReference type="EMBL" id="CCF45966.1"/>
    </source>
</evidence>
<protein>
    <submittedName>
        <fullName evidence="2">Uncharacterized protein</fullName>
    </submittedName>
</protein>
<dbReference type="Proteomes" id="UP000007174">
    <property type="component" value="Unassembled WGS sequence"/>
</dbReference>
<reference evidence="3" key="2">
    <citation type="journal article" date="2012" name="Nat. Genet.">
        <title>Lifestyle transitions in plant pathogenic Colletotrichum fungi deciphered by genome and transcriptome analyses.</title>
        <authorList>
            <person name="O'Connell R.J."/>
            <person name="Thon M.R."/>
            <person name="Hacquard S."/>
            <person name="Amyotte S.G."/>
            <person name="Kleemann J."/>
            <person name="Torres M.F."/>
            <person name="Damm U."/>
            <person name="Buiate E.A."/>
            <person name="Epstein L."/>
            <person name="Alkan N."/>
            <person name="Altmueller J."/>
            <person name="Alvarado-Balderrama L."/>
            <person name="Bauser C.A."/>
            <person name="Becker C."/>
            <person name="Birren B.W."/>
            <person name="Chen Z."/>
            <person name="Choi J."/>
            <person name="Crouch J.A."/>
            <person name="Duvick J.P."/>
            <person name="Farman M.A."/>
            <person name="Gan P."/>
            <person name="Heiman D."/>
            <person name="Henrissat B."/>
            <person name="Howard R.J."/>
            <person name="Kabbage M."/>
            <person name="Koch C."/>
            <person name="Kracher B."/>
            <person name="Kubo Y."/>
            <person name="Law A.D."/>
            <person name="Lebrun M.-H."/>
            <person name="Lee Y.-H."/>
            <person name="Miyara I."/>
            <person name="Moore N."/>
            <person name="Neumann U."/>
            <person name="Nordstroem K."/>
            <person name="Panaccione D.G."/>
            <person name="Panstruga R."/>
            <person name="Place M."/>
            <person name="Proctor R.H."/>
            <person name="Prusky D."/>
            <person name="Rech G."/>
            <person name="Reinhardt R."/>
            <person name="Rollins J.A."/>
            <person name="Rounsley S."/>
            <person name="Schardl C.L."/>
            <person name="Schwartz D.C."/>
            <person name="Shenoy N."/>
            <person name="Shirasu K."/>
            <person name="Sikhakolli U.R."/>
            <person name="Stueber K."/>
            <person name="Sukno S.A."/>
            <person name="Sweigard J.A."/>
            <person name="Takano Y."/>
            <person name="Takahara H."/>
            <person name="Trail F."/>
            <person name="van der Does H.C."/>
            <person name="Voll L.M."/>
            <person name="Will I."/>
            <person name="Young S."/>
            <person name="Zeng Q."/>
            <person name="Zhang J."/>
            <person name="Zhou S."/>
            <person name="Dickman M.B."/>
            <person name="Schulze-Lefert P."/>
            <person name="Ver Loren van Themaat E."/>
            <person name="Ma L.-J."/>
            <person name="Vaillancourt L.J."/>
        </authorList>
    </citation>
    <scope>NUCLEOTIDE SEQUENCE [LARGE SCALE GENOMIC DNA]</scope>
    <source>
        <strain evidence="3">IMI 349063</strain>
    </source>
</reference>
<reference evidence="2" key="1">
    <citation type="submission" date="2011-12" db="EMBL/GenBank/DDBJ databases">
        <title>The genome sequence of Colletotrichum higginsianum IMI 34906.</title>
        <authorList>
            <person name="Ma L.-J."/>
            <person name="O'Connell R."/>
            <person name="van Themaat E.V.L."/>
            <person name="Stueber K."/>
            <person name="Young S.K."/>
            <person name="Zeng Q."/>
            <person name="Gargeya S."/>
            <person name="Fitzgerald M."/>
            <person name="Haas B."/>
            <person name="Abouelleil A."/>
            <person name="Alvarado L."/>
            <person name="Arachchi H.M."/>
            <person name="Berlin A."/>
            <person name="Chapman S.B."/>
            <person name="Gearin G."/>
            <person name="Goldberg J."/>
            <person name="Griggs A."/>
            <person name="Gujja S."/>
            <person name="Hansen M."/>
            <person name="Heiman D."/>
            <person name="Howarth C."/>
            <person name="Larimer J."/>
            <person name="Lui A."/>
            <person name="MacDonald P.J.P."/>
            <person name="McCowen C."/>
            <person name="Montmayeur A."/>
            <person name="Murphy C."/>
            <person name="Neiman D."/>
            <person name="Pearson M."/>
            <person name="Priest M."/>
            <person name="Roberts A."/>
            <person name="Saif S."/>
            <person name="Shea T."/>
            <person name="Sisk P."/>
            <person name="Stolte C."/>
            <person name="Sykes S."/>
            <person name="Wortman J."/>
            <person name="Nusbaum C."/>
            <person name="Birren B."/>
        </authorList>
    </citation>
    <scope>NUCLEOTIDE SEQUENCE</scope>
    <source>
        <strain evidence="2">IMI 349063</strain>
    </source>
</reference>
<dbReference type="EMBL" id="CACQ02008213">
    <property type="protein sequence ID" value="CCF45966.1"/>
    <property type="molecule type" value="Genomic_DNA"/>
</dbReference>